<dbReference type="Pfam" id="PF00561">
    <property type="entry name" value="Abhydrolase_1"/>
    <property type="match status" value="1"/>
</dbReference>
<dbReference type="PANTHER" id="PTHR43798:SF31">
    <property type="entry name" value="AB HYDROLASE SUPERFAMILY PROTEIN YCLE"/>
    <property type="match status" value="1"/>
</dbReference>
<evidence type="ECO:0000313" key="4">
    <source>
        <dbReference type="Proteomes" id="UP000494330"/>
    </source>
</evidence>
<dbReference type="GO" id="GO:0016787">
    <property type="term" value="F:hydrolase activity"/>
    <property type="evidence" value="ECO:0007669"/>
    <property type="project" value="UniProtKB-KW"/>
</dbReference>
<name>A0A6J5D9K6_9BURK</name>
<dbReference type="AlphaFoldDB" id="A0A6J5D9K6"/>
<dbReference type="Proteomes" id="UP000494330">
    <property type="component" value="Unassembled WGS sequence"/>
</dbReference>
<evidence type="ECO:0000259" key="2">
    <source>
        <dbReference type="Pfam" id="PF00561"/>
    </source>
</evidence>
<protein>
    <submittedName>
        <fullName evidence="3">Alpha/beta hydrolase</fullName>
    </submittedName>
</protein>
<dbReference type="InterPro" id="IPR000073">
    <property type="entry name" value="AB_hydrolase_1"/>
</dbReference>
<gene>
    <name evidence="3" type="ORF">BPA30113_00412</name>
</gene>
<evidence type="ECO:0000256" key="1">
    <source>
        <dbReference type="ARBA" id="ARBA00022801"/>
    </source>
</evidence>
<feature type="domain" description="AB hydrolase-1" evidence="2">
    <location>
        <begin position="14"/>
        <end position="232"/>
    </location>
</feature>
<proteinExistence type="predicted"/>
<accession>A0A6J5D9K6</accession>
<dbReference type="GO" id="GO:0016020">
    <property type="term" value="C:membrane"/>
    <property type="evidence" value="ECO:0007669"/>
    <property type="project" value="TreeGrafter"/>
</dbReference>
<organism evidence="3 4">
    <name type="scientific">Burkholderia paludis</name>
    <dbReference type="NCBI Taxonomy" id="1506587"/>
    <lineage>
        <taxon>Bacteria</taxon>
        <taxon>Pseudomonadati</taxon>
        <taxon>Pseudomonadota</taxon>
        <taxon>Betaproteobacteria</taxon>
        <taxon>Burkholderiales</taxon>
        <taxon>Burkholderiaceae</taxon>
        <taxon>Burkholderia</taxon>
        <taxon>Burkholderia cepacia complex</taxon>
    </lineage>
</organism>
<dbReference type="InterPro" id="IPR050266">
    <property type="entry name" value="AB_hydrolase_sf"/>
</dbReference>
<dbReference type="Gene3D" id="3.40.50.1820">
    <property type="entry name" value="alpha/beta hydrolase"/>
    <property type="match status" value="1"/>
</dbReference>
<evidence type="ECO:0000313" key="3">
    <source>
        <dbReference type="EMBL" id="VWB15107.1"/>
    </source>
</evidence>
<dbReference type="InterPro" id="IPR029058">
    <property type="entry name" value="AB_hydrolase_fold"/>
</dbReference>
<reference evidence="3 4" key="1">
    <citation type="submission" date="2019-09" db="EMBL/GenBank/DDBJ databases">
        <authorList>
            <person name="Depoorter E."/>
        </authorList>
    </citation>
    <scope>NUCLEOTIDE SEQUENCE [LARGE SCALE GENOMIC DNA]</scope>
    <source>
        <strain evidence="3">LMG 30113</strain>
    </source>
</reference>
<keyword evidence="4" id="KW-1185">Reference proteome</keyword>
<sequence length="259" mass="27946">MPNTFHRVGNGPHPVLVLPGWFGDAHAFEPVEAWLSREHFSYVFMDFRGYGSMRDAAGDYTIDEIAADALALADALDFPTFSVVGHSMGAMAAEKVAAMAPERVRALVAITPVPSGGLPFDPEKRALFERAAGHVADRRTIIDRSTGGRLPAAWVEWKAAYSAARSAPHAFGAYFRAWADTDFSGEIAGIHPVKVLIGAHDSAFDMALMARTYLQRYPLTTVDVLHDAGHYPMNETPLALAAAMEAFLFAVTESPAAVA</sequence>
<dbReference type="SUPFAM" id="SSF53474">
    <property type="entry name" value="alpha/beta-Hydrolases"/>
    <property type="match status" value="1"/>
</dbReference>
<keyword evidence="1 3" id="KW-0378">Hydrolase</keyword>
<dbReference type="RefSeq" id="WP_034196781.1">
    <property type="nucleotide sequence ID" value="NZ_CABVQD010000001.1"/>
</dbReference>
<dbReference type="EMBL" id="CABVQD010000001">
    <property type="protein sequence ID" value="VWB15107.1"/>
    <property type="molecule type" value="Genomic_DNA"/>
</dbReference>
<dbReference type="PANTHER" id="PTHR43798">
    <property type="entry name" value="MONOACYLGLYCEROL LIPASE"/>
    <property type="match status" value="1"/>
</dbReference>